<dbReference type="CDD" id="cd01427">
    <property type="entry name" value="HAD_like"/>
    <property type="match status" value="1"/>
</dbReference>
<accession>A0ABT1IHH8</accession>
<dbReference type="EMBL" id="JAMTCO010000011">
    <property type="protein sequence ID" value="MCP2272082.1"/>
    <property type="molecule type" value="Genomic_DNA"/>
</dbReference>
<protein>
    <submittedName>
        <fullName evidence="1">Phosphoglycolate phosphatase, HAD superfamily</fullName>
    </submittedName>
</protein>
<dbReference type="Gene3D" id="3.40.50.1000">
    <property type="entry name" value="HAD superfamily/HAD-like"/>
    <property type="match status" value="1"/>
</dbReference>
<dbReference type="Proteomes" id="UP001205185">
    <property type="component" value="Unassembled WGS sequence"/>
</dbReference>
<sequence>MTVVDDARGLRRLLAGADVLLLDFDGPICSVFAGVPAPVVAGRLRGVLASGGRGLPHGVSVSQDPFDVLQYAVTLGPEEAGVVEAALAAYEAEAIVGAVPTPGARELMRAWHGSDRPLVVVSNNSRVAIEAYVARHGLTHLISGISAREDARVDHLKPSPYLVDQALAGRPPASAVFVGDSASDMLAARASAVPFVGYANKPGKVDRLAGAAAVTTSMKLLGDVL</sequence>
<proteinExistence type="predicted"/>
<dbReference type="PANTHER" id="PTHR43434">
    <property type="entry name" value="PHOSPHOGLYCOLATE PHOSPHATASE"/>
    <property type="match status" value="1"/>
</dbReference>
<dbReference type="InterPro" id="IPR023214">
    <property type="entry name" value="HAD_sf"/>
</dbReference>
<organism evidence="1 2">
    <name type="scientific">Actinokineospora diospyrosa</name>
    <dbReference type="NCBI Taxonomy" id="103728"/>
    <lineage>
        <taxon>Bacteria</taxon>
        <taxon>Bacillati</taxon>
        <taxon>Actinomycetota</taxon>
        <taxon>Actinomycetes</taxon>
        <taxon>Pseudonocardiales</taxon>
        <taxon>Pseudonocardiaceae</taxon>
        <taxon>Actinokineospora</taxon>
    </lineage>
</organism>
<dbReference type="SUPFAM" id="SSF56784">
    <property type="entry name" value="HAD-like"/>
    <property type="match status" value="1"/>
</dbReference>
<gene>
    <name evidence="1" type="ORF">LV75_004601</name>
</gene>
<reference evidence="1 2" key="1">
    <citation type="submission" date="2022-06" db="EMBL/GenBank/DDBJ databases">
        <title>Genomic Encyclopedia of Archaeal and Bacterial Type Strains, Phase II (KMG-II): from individual species to whole genera.</title>
        <authorList>
            <person name="Goeker M."/>
        </authorList>
    </citation>
    <scope>NUCLEOTIDE SEQUENCE [LARGE SCALE GENOMIC DNA]</scope>
    <source>
        <strain evidence="1 2">DSM 44255</strain>
    </source>
</reference>
<dbReference type="InterPro" id="IPR036412">
    <property type="entry name" value="HAD-like_sf"/>
</dbReference>
<dbReference type="Pfam" id="PF00702">
    <property type="entry name" value="Hydrolase"/>
    <property type="match status" value="1"/>
</dbReference>
<evidence type="ECO:0000313" key="1">
    <source>
        <dbReference type="EMBL" id="MCP2272082.1"/>
    </source>
</evidence>
<dbReference type="RefSeq" id="WP_253889027.1">
    <property type="nucleotide sequence ID" value="NZ_BAAAVB010000015.1"/>
</dbReference>
<comment type="caution">
    <text evidence="1">The sequence shown here is derived from an EMBL/GenBank/DDBJ whole genome shotgun (WGS) entry which is preliminary data.</text>
</comment>
<dbReference type="InterPro" id="IPR050155">
    <property type="entry name" value="HAD-like_hydrolase_sf"/>
</dbReference>
<evidence type="ECO:0000313" key="2">
    <source>
        <dbReference type="Proteomes" id="UP001205185"/>
    </source>
</evidence>
<dbReference type="PANTHER" id="PTHR43434:SF1">
    <property type="entry name" value="PHOSPHOGLYCOLATE PHOSPHATASE"/>
    <property type="match status" value="1"/>
</dbReference>
<name>A0ABT1IHH8_9PSEU</name>
<keyword evidence="2" id="KW-1185">Reference proteome</keyword>